<keyword evidence="5 7" id="KW-0503">Monooxygenase</keyword>
<evidence type="ECO:0000256" key="5">
    <source>
        <dbReference type="ARBA" id="ARBA00023033"/>
    </source>
</evidence>
<evidence type="ECO:0000313" key="9">
    <source>
        <dbReference type="Proteomes" id="UP000835052"/>
    </source>
</evidence>
<dbReference type="Gene3D" id="1.10.630.10">
    <property type="entry name" value="Cytochrome P450"/>
    <property type="match status" value="1"/>
</dbReference>
<keyword evidence="9" id="KW-1185">Reference proteome</keyword>
<dbReference type="Pfam" id="PF00067">
    <property type="entry name" value="p450"/>
    <property type="match status" value="1"/>
</dbReference>
<dbReference type="OrthoDB" id="1470350at2759"/>
<dbReference type="Proteomes" id="UP000835052">
    <property type="component" value="Unassembled WGS sequence"/>
</dbReference>
<dbReference type="GO" id="GO:0020037">
    <property type="term" value="F:heme binding"/>
    <property type="evidence" value="ECO:0007669"/>
    <property type="project" value="InterPro"/>
</dbReference>
<evidence type="ECO:0000256" key="1">
    <source>
        <dbReference type="ARBA" id="ARBA00001971"/>
    </source>
</evidence>
<dbReference type="GO" id="GO:0005506">
    <property type="term" value="F:iron ion binding"/>
    <property type="evidence" value="ECO:0007669"/>
    <property type="project" value="InterPro"/>
</dbReference>
<evidence type="ECO:0000313" key="8">
    <source>
        <dbReference type="EMBL" id="CAD6195895.1"/>
    </source>
</evidence>
<reference evidence="8" key="1">
    <citation type="submission" date="2020-10" db="EMBL/GenBank/DDBJ databases">
        <authorList>
            <person name="Kikuchi T."/>
        </authorList>
    </citation>
    <scope>NUCLEOTIDE SEQUENCE</scope>
    <source>
        <strain evidence="8">NKZ352</strain>
    </source>
</reference>
<dbReference type="GO" id="GO:0016705">
    <property type="term" value="F:oxidoreductase activity, acting on paired donors, with incorporation or reduction of molecular oxygen"/>
    <property type="evidence" value="ECO:0007669"/>
    <property type="project" value="InterPro"/>
</dbReference>
<keyword evidence="3 6" id="KW-0349">Heme</keyword>
<dbReference type="AlphaFoldDB" id="A0A8S1HJL1"/>
<dbReference type="InterPro" id="IPR050196">
    <property type="entry name" value="Cytochrome_P450_Monoox"/>
</dbReference>
<proteinExistence type="inferred from homology"/>
<dbReference type="InterPro" id="IPR001128">
    <property type="entry name" value="Cyt_P450"/>
</dbReference>
<evidence type="ECO:0000256" key="6">
    <source>
        <dbReference type="PIRSR" id="PIRSR602401-1"/>
    </source>
</evidence>
<dbReference type="CDD" id="cd20628">
    <property type="entry name" value="CYP4"/>
    <property type="match status" value="1"/>
</dbReference>
<dbReference type="EMBL" id="CAJGYM010000062">
    <property type="protein sequence ID" value="CAD6195895.1"/>
    <property type="molecule type" value="Genomic_DNA"/>
</dbReference>
<evidence type="ECO:0000256" key="7">
    <source>
        <dbReference type="RuleBase" id="RU000461"/>
    </source>
</evidence>
<protein>
    <submittedName>
        <fullName evidence="8">Uncharacterized protein</fullName>
    </submittedName>
</protein>
<dbReference type="GO" id="GO:0004497">
    <property type="term" value="F:monooxygenase activity"/>
    <property type="evidence" value="ECO:0007669"/>
    <property type="project" value="UniProtKB-KW"/>
</dbReference>
<evidence type="ECO:0000256" key="2">
    <source>
        <dbReference type="ARBA" id="ARBA00010617"/>
    </source>
</evidence>
<dbReference type="PANTHER" id="PTHR24291:SF146">
    <property type="entry name" value="CYTOCHROME P450"/>
    <property type="match status" value="1"/>
</dbReference>
<dbReference type="InterPro" id="IPR036396">
    <property type="entry name" value="Cyt_P450_sf"/>
</dbReference>
<dbReference type="SUPFAM" id="SSF48264">
    <property type="entry name" value="Cytochrome P450"/>
    <property type="match status" value="1"/>
</dbReference>
<organism evidence="8 9">
    <name type="scientific">Caenorhabditis auriculariae</name>
    <dbReference type="NCBI Taxonomy" id="2777116"/>
    <lineage>
        <taxon>Eukaryota</taxon>
        <taxon>Metazoa</taxon>
        <taxon>Ecdysozoa</taxon>
        <taxon>Nematoda</taxon>
        <taxon>Chromadorea</taxon>
        <taxon>Rhabditida</taxon>
        <taxon>Rhabditina</taxon>
        <taxon>Rhabditomorpha</taxon>
        <taxon>Rhabditoidea</taxon>
        <taxon>Rhabditidae</taxon>
        <taxon>Peloderinae</taxon>
        <taxon>Caenorhabditis</taxon>
    </lineage>
</organism>
<keyword evidence="7" id="KW-0560">Oxidoreductase</keyword>
<comment type="caution">
    <text evidence="8">The sequence shown here is derived from an EMBL/GenBank/DDBJ whole genome shotgun (WGS) entry which is preliminary data.</text>
</comment>
<dbReference type="InterPro" id="IPR002401">
    <property type="entry name" value="Cyt_P450_E_grp-I"/>
</dbReference>
<dbReference type="PRINTS" id="PR00385">
    <property type="entry name" value="P450"/>
</dbReference>
<keyword evidence="6 7" id="KW-0479">Metal-binding</keyword>
<dbReference type="PANTHER" id="PTHR24291">
    <property type="entry name" value="CYTOCHROME P450 FAMILY 4"/>
    <property type="match status" value="1"/>
</dbReference>
<dbReference type="InterPro" id="IPR017972">
    <property type="entry name" value="Cyt_P450_CS"/>
</dbReference>
<sequence>MSSVVLVAFAVVIIGYLFSQFYKTLKELVRLNRICNKEFKKLNGPPALPLIGSAHLFEWDNQKFTYQIEGWGRSYGVAPDSCGAIKLWIGPVPLAILLSPEALRPLLESTENITKPEQYNKITEWIGSGLLTSTNEKWRSRRKILTPTFHFTVLQKYQEVFARQGMLMVSLIARASATPEGIDIFPYIKRCALDIICETAMGTTVNAQICSNNAYVDAVQRISEIIWNHERLPWLWLKPIFYLSGLGFEFDRKVKLTNDFTRKVIADKKKEIEDHGDPETFGVDPDTGAPKKMAFLDMLLKMQTQNTLSDEDIREEVDTFMFEGHDTTASGMVFTLWWLGQYPEYQAKVHEELDEIFGDDYLRPPSNDDVKRMVYLEKCIKEALRLFPSVPFIARRLSQDMFIPHATQGSVRLPAGMTVVGVPLAAGRDARYFERPEDFFPEHFDAERVAKREPYAYVPFSAGPRNCIGQKFAILEEKTVLSCIFRWFQVESVEKWPKGRPVPELILRPAGKVVVKMRRRQKL</sequence>
<evidence type="ECO:0000256" key="3">
    <source>
        <dbReference type="ARBA" id="ARBA00022617"/>
    </source>
</evidence>
<feature type="binding site" description="axial binding residue" evidence="6">
    <location>
        <position position="467"/>
    </location>
    <ligand>
        <name>heme</name>
        <dbReference type="ChEBI" id="CHEBI:30413"/>
    </ligand>
    <ligandPart>
        <name>Fe</name>
        <dbReference type="ChEBI" id="CHEBI:18248"/>
    </ligandPart>
</feature>
<dbReference type="PROSITE" id="PS00086">
    <property type="entry name" value="CYTOCHROME_P450"/>
    <property type="match status" value="1"/>
</dbReference>
<keyword evidence="4 6" id="KW-0408">Iron</keyword>
<comment type="similarity">
    <text evidence="2 7">Belongs to the cytochrome P450 family.</text>
</comment>
<evidence type="ECO:0000256" key="4">
    <source>
        <dbReference type="ARBA" id="ARBA00023004"/>
    </source>
</evidence>
<gene>
    <name evidence="8" type="ORF">CAUJ_LOCUS11813</name>
</gene>
<name>A0A8S1HJL1_9PELO</name>
<accession>A0A8S1HJL1</accession>
<dbReference type="PRINTS" id="PR00463">
    <property type="entry name" value="EP450I"/>
</dbReference>
<comment type="cofactor">
    <cofactor evidence="1 6">
        <name>heme</name>
        <dbReference type="ChEBI" id="CHEBI:30413"/>
    </cofactor>
</comment>